<accession>A0A7Y9JBT7</accession>
<dbReference type="InterPro" id="IPR006336">
    <property type="entry name" value="GCS2"/>
</dbReference>
<keyword evidence="2 5" id="KW-0547">Nucleotide-binding</keyword>
<dbReference type="InterPro" id="IPR014746">
    <property type="entry name" value="Gln_synth/guanido_kin_cat_dom"/>
</dbReference>
<gene>
    <name evidence="6" type="ORF">BJZ21_001657</name>
</gene>
<dbReference type="InterPro" id="IPR011793">
    <property type="entry name" value="YbdK"/>
</dbReference>
<dbReference type="GO" id="GO:0005524">
    <property type="term" value="F:ATP binding"/>
    <property type="evidence" value="ECO:0007669"/>
    <property type="project" value="UniProtKB-KW"/>
</dbReference>
<evidence type="ECO:0000313" key="6">
    <source>
        <dbReference type="EMBL" id="NYD41574.1"/>
    </source>
</evidence>
<keyword evidence="7" id="KW-1185">Reference proteome</keyword>
<keyword evidence="3 5" id="KW-0067">ATP-binding</keyword>
<dbReference type="GO" id="GO:0042398">
    <property type="term" value="P:modified amino acid biosynthetic process"/>
    <property type="evidence" value="ECO:0007669"/>
    <property type="project" value="InterPro"/>
</dbReference>
<dbReference type="HAMAP" id="MF_01609">
    <property type="entry name" value="Glu_cys_ligase_2"/>
    <property type="match status" value="1"/>
</dbReference>
<comment type="catalytic activity">
    <reaction evidence="4 5">
        <text>L-cysteine + L-glutamate + ATP = gamma-L-glutamyl-L-cysteine + ADP + phosphate + H(+)</text>
        <dbReference type="Rhea" id="RHEA:13285"/>
        <dbReference type="ChEBI" id="CHEBI:15378"/>
        <dbReference type="ChEBI" id="CHEBI:29985"/>
        <dbReference type="ChEBI" id="CHEBI:30616"/>
        <dbReference type="ChEBI" id="CHEBI:35235"/>
        <dbReference type="ChEBI" id="CHEBI:43474"/>
        <dbReference type="ChEBI" id="CHEBI:58173"/>
        <dbReference type="ChEBI" id="CHEBI:456216"/>
        <dbReference type="EC" id="6.3.2.2"/>
    </reaction>
</comment>
<name>A0A7Y9JBT7_9ACTN</name>
<keyword evidence="1 5" id="KW-0436">Ligase</keyword>
<sequence length="385" mass="41239">MGVRTVGVEEELLLVDPLTGRASPRSAEVLAAHHQQYGVRPVRASHGLDKELFQHQLETRTDPVTDLASLERQLRAARAVAGRAARAVGLAAAAVATVPLPDEPLLTPDERYQDMMVRYAEITRRAGTCGMHVHVAVTGGAEGVGVIDRIGPWLPVLRAVSANSPYFEGRDTGYASWRSQLWSRWPTAGPTAAFGSLAAYQELARELMASGAARDVGMLYFDARLSAHQPTVEVRIFDTCTDPADAVFLAALVRGLVEHAARDWRAGAEAPTWRTETLRAAHWRASRVGLTDTLVHPGCRRLVPAREALEALVSEVATELVEAGDDARVAEGVTRVLACGGAARQRAAYERTGALTGVVADLVARSEAVWRGADTSYSPSSGGTP</sequence>
<dbReference type="EC" id="6.3.2.2" evidence="5"/>
<dbReference type="Gene3D" id="3.30.590.20">
    <property type="match status" value="1"/>
</dbReference>
<protein>
    <recommendedName>
        <fullName evidence="5">Putative glutamate--cysteine ligase 2</fullName>
        <ecNumber evidence="5">6.3.2.2</ecNumber>
    </recommendedName>
    <alternativeName>
        <fullName evidence="5">Gamma-glutamylcysteine synthetase 2</fullName>
        <shortName evidence="5">GCS 2</shortName>
        <shortName evidence="5">Gamma-GCS 2</shortName>
    </alternativeName>
</protein>
<dbReference type="InterPro" id="IPR050141">
    <property type="entry name" value="GCL_type2/YbdK_subfam"/>
</dbReference>
<comment type="caution">
    <text evidence="6">The sequence shown here is derived from an EMBL/GenBank/DDBJ whole genome shotgun (WGS) entry which is preliminary data.</text>
</comment>
<dbReference type="GO" id="GO:0004357">
    <property type="term" value="F:glutamate-cysteine ligase activity"/>
    <property type="evidence" value="ECO:0007669"/>
    <property type="project" value="UniProtKB-EC"/>
</dbReference>
<reference evidence="6 7" key="1">
    <citation type="submission" date="2020-07" db="EMBL/GenBank/DDBJ databases">
        <title>Sequencing the genomes of 1000 actinobacteria strains.</title>
        <authorList>
            <person name="Klenk H.-P."/>
        </authorList>
    </citation>
    <scope>NUCLEOTIDE SEQUENCE [LARGE SCALE GENOMIC DNA]</scope>
    <source>
        <strain evidence="6 7">DSM 21350</strain>
    </source>
</reference>
<dbReference type="RefSeq" id="WP_179663301.1">
    <property type="nucleotide sequence ID" value="NZ_JACCBG010000001.1"/>
</dbReference>
<dbReference type="NCBIfam" id="TIGR02050">
    <property type="entry name" value="gshA_cyan_rel"/>
    <property type="match status" value="1"/>
</dbReference>
<evidence type="ECO:0000256" key="5">
    <source>
        <dbReference type="HAMAP-Rule" id="MF_01609"/>
    </source>
</evidence>
<evidence type="ECO:0000256" key="3">
    <source>
        <dbReference type="ARBA" id="ARBA00022840"/>
    </source>
</evidence>
<dbReference type="EMBL" id="JACCBG010000001">
    <property type="protein sequence ID" value="NYD41574.1"/>
    <property type="molecule type" value="Genomic_DNA"/>
</dbReference>
<dbReference type="NCBIfam" id="NF010041">
    <property type="entry name" value="PRK13517.1-1"/>
    <property type="match status" value="1"/>
</dbReference>
<comment type="similarity">
    <text evidence="5">Belongs to the glutamate--cysteine ligase type 2 family. YbdK subfamily.</text>
</comment>
<dbReference type="PANTHER" id="PTHR36510:SF1">
    <property type="entry name" value="GLUTAMATE--CYSTEINE LIGASE 2-RELATED"/>
    <property type="match status" value="1"/>
</dbReference>
<dbReference type="AlphaFoldDB" id="A0A7Y9JBT7"/>
<evidence type="ECO:0000256" key="1">
    <source>
        <dbReference type="ARBA" id="ARBA00022598"/>
    </source>
</evidence>
<dbReference type="Proteomes" id="UP000535511">
    <property type="component" value="Unassembled WGS sequence"/>
</dbReference>
<evidence type="ECO:0000256" key="2">
    <source>
        <dbReference type="ARBA" id="ARBA00022741"/>
    </source>
</evidence>
<comment type="function">
    <text evidence="5">ATP-dependent carboxylate-amine ligase which exhibits weak glutamate--cysteine ligase activity.</text>
</comment>
<dbReference type="SUPFAM" id="SSF55931">
    <property type="entry name" value="Glutamine synthetase/guanido kinase"/>
    <property type="match status" value="1"/>
</dbReference>
<dbReference type="PANTHER" id="PTHR36510">
    <property type="entry name" value="GLUTAMATE--CYSTEINE LIGASE 2-RELATED"/>
    <property type="match status" value="1"/>
</dbReference>
<organism evidence="6 7">
    <name type="scientific">Nocardioides panaciterrulae</name>
    <dbReference type="NCBI Taxonomy" id="661492"/>
    <lineage>
        <taxon>Bacteria</taxon>
        <taxon>Bacillati</taxon>
        <taxon>Actinomycetota</taxon>
        <taxon>Actinomycetes</taxon>
        <taxon>Propionibacteriales</taxon>
        <taxon>Nocardioidaceae</taxon>
        <taxon>Nocardioides</taxon>
    </lineage>
</organism>
<evidence type="ECO:0000313" key="7">
    <source>
        <dbReference type="Proteomes" id="UP000535511"/>
    </source>
</evidence>
<proteinExistence type="inferred from homology"/>
<dbReference type="Pfam" id="PF04107">
    <property type="entry name" value="GCS2"/>
    <property type="match status" value="1"/>
</dbReference>
<evidence type="ECO:0000256" key="4">
    <source>
        <dbReference type="ARBA" id="ARBA00048819"/>
    </source>
</evidence>